<dbReference type="Proteomes" id="UP000070700">
    <property type="component" value="Unassembled WGS sequence"/>
</dbReference>
<sequence length="313" mass="32885">MSFTPHLSSLQVLLVPVLLSLFISSSSAVETVTAIVDTPYTDYLDFQQFVLIASGPTPTDDDFASISSTAFPLATASCSSYDVGATVELVEALADIFCTGLDLSEGSSVFQTADICALGCNSSYTQIITSCEFNSQLIYGSGSLQDTCGTFAISLSSAVLAPTSSTTFAPPPPSPTPTLSPPGLQDQECYEADSFGKHSDIAGKVQSSYATTFCSTNDQTFTSGTAPVLWNAGSIIFRDGLTPYHYTVSWLDGCMTTATQQSMDQPLAGDSTVTCVSLVKENWRNCNNGGAGGTRIAGCLKYNFAATLNTTQI</sequence>
<feature type="chain" id="PRO_5008268711" evidence="1">
    <location>
        <begin position="29"/>
        <end position="313"/>
    </location>
</feature>
<proteinExistence type="predicted"/>
<dbReference type="InParanoid" id="A0A194XVC3"/>
<accession>A0A194XVC3</accession>
<protein>
    <submittedName>
        <fullName evidence="2">Uncharacterized protein</fullName>
    </submittedName>
</protein>
<evidence type="ECO:0000256" key="1">
    <source>
        <dbReference type="SAM" id="SignalP"/>
    </source>
</evidence>
<dbReference type="KEGG" id="psco:LY89DRAFT_727016"/>
<name>A0A194XVC3_MOLSC</name>
<dbReference type="RefSeq" id="XP_018078319.1">
    <property type="nucleotide sequence ID" value="XM_018219111.1"/>
</dbReference>
<feature type="signal peptide" evidence="1">
    <location>
        <begin position="1"/>
        <end position="28"/>
    </location>
</feature>
<evidence type="ECO:0000313" key="2">
    <source>
        <dbReference type="EMBL" id="KUJ23964.1"/>
    </source>
</evidence>
<keyword evidence="3" id="KW-1185">Reference proteome</keyword>
<dbReference type="GeneID" id="28828837"/>
<dbReference type="OrthoDB" id="3533338at2759"/>
<keyword evidence="1" id="KW-0732">Signal</keyword>
<reference evidence="2 3" key="1">
    <citation type="submission" date="2015-10" db="EMBL/GenBank/DDBJ databases">
        <title>Full genome of DAOMC 229536 Phialocephala scopiformis, a fungal endophyte of spruce producing the potent anti-insectan compound rugulosin.</title>
        <authorList>
            <consortium name="DOE Joint Genome Institute"/>
            <person name="Walker A.K."/>
            <person name="Frasz S.L."/>
            <person name="Seifert K.A."/>
            <person name="Miller J.D."/>
            <person name="Mondo S.J."/>
            <person name="Labutti K."/>
            <person name="Lipzen A."/>
            <person name="Dockter R."/>
            <person name="Kennedy M."/>
            <person name="Grigoriev I.V."/>
            <person name="Spatafora J.W."/>
        </authorList>
    </citation>
    <scope>NUCLEOTIDE SEQUENCE [LARGE SCALE GENOMIC DNA]</scope>
    <source>
        <strain evidence="2 3">CBS 120377</strain>
    </source>
</reference>
<organism evidence="2 3">
    <name type="scientific">Mollisia scopiformis</name>
    <name type="common">Conifer needle endophyte fungus</name>
    <name type="synonym">Phialocephala scopiformis</name>
    <dbReference type="NCBI Taxonomy" id="149040"/>
    <lineage>
        <taxon>Eukaryota</taxon>
        <taxon>Fungi</taxon>
        <taxon>Dikarya</taxon>
        <taxon>Ascomycota</taxon>
        <taxon>Pezizomycotina</taxon>
        <taxon>Leotiomycetes</taxon>
        <taxon>Helotiales</taxon>
        <taxon>Mollisiaceae</taxon>
        <taxon>Mollisia</taxon>
    </lineage>
</organism>
<dbReference type="EMBL" id="KQ947404">
    <property type="protein sequence ID" value="KUJ23964.1"/>
    <property type="molecule type" value="Genomic_DNA"/>
</dbReference>
<evidence type="ECO:0000313" key="3">
    <source>
        <dbReference type="Proteomes" id="UP000070700"/>
    </source>
</evidence>
<gene>
    <name evidence="2" type="ORF">LY89DRAFT_727016</name>
</gene>
<dbReference type="AlphaFoldDB" id="A0A194XVC3"/>